<feature type="transmembrane region" description="Helical" evidence="8">
    <location>
        <begin position="96"/>
        <end position="122"/>
    </location>
</feature>
<keyword evidence="3 6" id="KW-0597">Phosphoprotein</keyword>
<evidence type="ECO:0000256" key="1">
    <source>
        <dbReference type="ARBA" id="ARBA00000085"/>
    </source>
</evidence>
<keyword evidence="7" id="KW-0175">Coiled coil</keyword>
<evidence type="ECO:0000256" key="2">
    <source>
        <dbReference type="ARBA" id="ARBA00012438"/>
    </source>
</evidence>
<feature type="transmembrane region" description="Helical" evidence="8">
    <location>
        <begin position="39"/>
        <end position="60"/>
    </location>
</feature>
<dbReference type="GO" id="GO:0005886">
    <property type="term" value="C:plasma membrane"/>
    <property type="evidence" value="ECO:0007669"/>
    <property type="project" value="TreeGrafter"/>
</dbReference>
<dbReference type="SUPFAM" id="SSF55874">
    <property type="entry name" value="ATPase domain of HSP90 chaperone/DNA topoisomerase II/histidine kinase"/>
    <property type="match status" value="1"/>
</dbReference>
<feature type="coiled-coil region" evidence="7">
    <location>
        <begin position="212"/>
        <end position="246"/>
    </location>
</feature>
<evidence type="ECO:0000259" key="9">
    <source>
        <dbReference type="PROSITE" id="PS50109"/>
    </source>
</evidence>
<dbReference type="Gene3D" id="1.10.287.130">
    <property type="match status" value="1"/>
</dbReference>
<dbReference type="FunFam" id="3.30.565.10:FF:000049">
    <property type="entry name" value="Two-component sensor histidine kinase"/>
    <property type="match status" value="1"/>
</dbReference>
<evidence type="ECO:0000256" key="7">
    <source>
        <dbReference type="SAM" id="Coils"/>
    </source>
</evidence>
<dbReference type="PANTHER" id="PTHR43047:SF9">
    <property type="entry name" value="HISTIDINE KINASE"/>
    <property type="match status" value="1"/>
</dbReference>
<keyword evidence="12" id="KW-1185">Reference proteome</keyword>
<dbReference type="CDD" id="cd00156">
    <property type="entry name" value="REC"/>
    <property type="match status" value="1"/>
</dbReference>
<reference evidence="11 12" key="1">
    <citation type="submission" date="2019-02" db="EMBL/GenBank/DDBJ databases">
        <title>Aquabacterium sp. strain KMB7.</title>
        <authorList>
            <person name="Chen W.-M."/>
        </authorList>
    </citation>
    <scope>NUCLEOTIDE SEQUENCE [LARGE SCALE GENOMIC DNA]</scope>
    <source>
        <strain evidence="11 12">KMB7</strain>
    </source>
</reference>
<dbReference type="EMBL" id="SIXI01000005">
    <property type="protein sequence ID" value="TBO29214.1"/>
    <property type="molecule type" value="Genomic_DNA"/>
</dbReference>
<dbReference type="InterPro" id="IPR004358">
    <property type="entry name" value="Sig_transdc_His_kin-like_C"/>
</dbReference>
<feature type="modified residue" description="4-aspartylphosphate" evidence="6">
    <location>
        <position position="535"/>
    </location>
</feature>
<name>A0A4Q9GWR8_9BURK</name>
<keyword evidence="8" id="KW-1133">Transmembrane helix</keyword>
<dbReference type="Gene3D" id="3.40.50.2300">
    <property type="match status" value="1"/>
</dbReference>
<dbReference type="SUPFAM" id="SSF52172">
    <property type="entry name" value="CheY-like"/>
    <property type="match status" value="1"/>
</dbReference>
<dbReference type="PROSITE" id="PS50110">
    <property type="entry name" value="RESPONSE_REGULATORY"/>
    <property type="match status" value="1"/>
</dbReference>
<dbReference type="InterPro" id="IPR001789">
    <property type="entry name" value="Sig_transdc_resp-reg_receiver"/>
</dbReference>
<comment type="catalytic activity">
    <reaction evidence="1">
        <text>ATP + protein L-histidine = ADP + protein N-phospho-L-histidine.</text>
        <dbReference type="EC" id="2.7.13.3"/>
    </reaction>
</comment>
<dbReference type="PANTHER" id="PTHR43047">
    <property type="entry name" value="TWO-COMPONENT HISTIDINE PROTEIN KINASE"/>
    <property type="match status" value="1"/>
</dbReference>
<dbReference type="Pfam" id="PF02518">
    <property type="entry name" value="HATPase_c"/>
    <property type="match status" value="1"/>
</dbReference>
<dbReference type="PRINTS" id="PR00344">
    <property type="entry name" value="BCTRLSENSOR"/>
</dbReference>
<dbReference type="SUPFAM" id="SSF47384">
    <property type="entry name" value="Homodimeric domain of signal transducing histidine kinase"/>
    <property type="match status" value="1"/>
</dbReference>
<dbReference type="Gene3D" id="3.30.565.10">
    <property type="entry name" value="Histidine kinase-like ATPase, C-terminal domain"/>
    <property type="match status" value="1"/>
</dbReference>
<keyword evidence="8" id="KW-0472">Membrane</keyword>
<accession>A0A4Q9GWR8</accession>
<sequence>MNTRQPLLASPPQPLWQQAWRFEATPLLAAQCTLIRQNVVVGQAASIPAALMVALVYQHLYADTSIWNWAFISCVIDLMCIGLVRYTRDPVTPQEALVMAQVLRVIALFIGGMWGALALFFIQPDQPHSIMLVLAMLAGISSSGMIVFAPAWPVSLAHLLPVCLPPVWVLLQGDPAAMGIGVGTCIYLATMLPVSHRTAQTVREALALRFANDQLVSRLRDQTQRALEAREQTESALHEAEEANRAKVVFMAAASHDLRQPLHALGLFASTLARTPMSAHQRHLLNQIEQSGQAARELLSTLLDFSQVDTGVVKSSAEVFALQPLLRRLESEFAPQADAQQLHYRSRDCAWAVHADPALVERILRNLITNALRYTERGGVLVGVRRRGDRAVIEVWDSGLGIPQHELQAIFREFHQLGNPERDRRKGLGLGLAIVDGLARVMGAEVSVSSRPGRGSVFRLSLPLSPESVALPSLPEHDASDLQGARVLLIDDDENVRVAMRELLLSWGAQIETAESMDQAMAVLSHFTPEVLVVDYRLRGHQTGREAIQRVRARLGQALPALMVTGDTGPERELEARAVGAVLLHKPVATPVFKQALQQALLDHALMAQRWQAPGAASA</sequence>
<dbReference type="SMART" id="SM00448">
    <property type="entry name" value="REC"/>
    <property type="match status" value="1"/>
</dbReference>
<feature type="transmembrane region" description="Helical" evidence="8">
    <location>
        <begin position="66"/>
        <end position="84"/>
    </location>
</feature>
<dbReference type="InterPro" id="IPR036890">
    <property type="entry name" value="HATPase_C_sf"/>
</dbReference>
<proteinExistence type="predicted"/>
<dbReference type="RefSeq" id="WP_130968510.1">
    <property type="nucleotide sequence ID" value="NZ_SIXI01000005.1"/>
</dbReference>
<organism evidence="11 12">
    <name type="scientific">Aquabacterium lacunae</name>
    <dbReference type="NCBI Taxonomy" id="2528630"/>
    <lineage>
        <taxon>Bacteria</taxon>
        <taxon>Pseudomonadati</taxon>
        <taxon>Pseudomonadota</taxon>
        <taxon>Betaproteobacteria</taxon>
        <taxon>Burkholderiales</taxon>
        <taxon>Aquabacterium</taxon>
    </lineage>
</organism>
<dbReference type="CDD" id="cd00082">
    <property type="entry name" value="HisKA"/>
    <property type="match status" value="1"/>
</dbReference>
<dbReference type="AlphaFoldDB" id="A0A4Q9GWR8"/>
<dbReference type="SMART" id="SM00388">
    <property type="entry name" value="HisKA"/>
    <property type="match status" value="1"/>
</dbReference>
<evidence type="ECO:0000256" key="6">
    <source>
        <dbReference type="PROSITE-ProRule" id="PRU00169"/>
    </source>
</evidence>
<feature type="domain" description="Response regulatory" evidence="10">
    <location>
        <begin position="486"/>
        <end position="601"/>
    </location>
</feature>
<dbReference type="OrthoDB" id="6114847at2"/>
<keyword evidence="8" id="KW-0812">Transmembrane</keyword>
<evidence type="ECO:0000313" key="11">
    <source>
        <dbReference type="EMBL" id="TBO29214.1"/>
    </source>
</evidence>
<dbReference type="SMART" id="SM00387">
    <property type="entry name" value="HATPase_c"/>
    <property type="match status" value="1"/>
</dbReference>
<dbReference type="InterPro" id="IPR036097">
    <property type="entry name" value="HisK_dim/P_sf"/>
</dbReference>
<keyword evidence="5 11" id="KW-0418">Kinase</keyword>
<dbReference type="Pfam" id="PF00072">
    <property type="entry name" value="Response_reg"/>
    <property type="match status" value="1"/>
</dbReference>
<feature type="transmembrane region" description="Helical" evidence="8">
    <location>
        <begin position="128"/>
        <end position="148"/>
    </location>
</feature>
<evidence type="ECO:0000313" key="12">
    <source>
        <dbReference type="Proteomes" id="UP000292120"/>
    </source>
</evidence>
<dbReference type="InterPro" id="IPR011006">
    <property type="entry name" value="CheY-like_superfamily"/>
</dbReference>
<evidence type="ECO:0000259" key="10">
    <source>
        <dbReference type="PROSITE" id="PS50110"/>
    </source>
</evidence>
<evidence type="ECO:0000256" key="3">
    <source>
        <dbReference type="ARBA" id="ARBA00022553"/>
    </source>
</evidence>
<dbReference type="InterPro" id="IPR005467">
    <property type="entry name" value="His_kinase_dom"/>
</dbReference>
<dbReference type="GO" id="GO:0009927">
    <property type="term" value="F:histidine phosphotransfer kinase activity"/>
    <property type="evidence" value="ECO:0007669"/>
    <property type="project" value="TreeGrafter"/>
</dbReference>
<dbReference type="InterPro" id="IPR003594">
    <property type="entry name" value="HATPase_dom"/>
</dbReference>
<comment type="caution">
    <text evidence="11">The sequence shown here is derived from an EMBL/GenBank/DDBJ whole genome shotgun (WGS) entry which is preliminary data.</text>
</comment>
<dbReference type="InterPro" id="IPR003661">
    <property type="entry name" value="HisK_dim/P_dom"/>
</dbReference>
<evidence type="ECO:0000256" key="4">
    <source>
        <dbReference type="ARBA" id="ARBA00022679"/>
    </source>
</evidence>
<feature type="domain" description="Histidine kinase" evidence="9">
    <location>
        <begin position="253"/>
        <end position="466"/>
    </location>
</feature>
<dbReference type="GO" id="GO:0000155">
    <property type="term" value="F:phosphorelay sensor kinase activity"/>
    <property type="evidence" value="ECO:0007669"/>
    <property type="project" value="InterPro"/>
</dbReference>
<dbReference type="PROSITE" id="PS50109">
    <property type="entry name" value="HIS_KIN"/>
    <property type="match status" value="1"/>
</dbReference>
<gene>
    <name evidence="11" type="ORF">EYS42_12435</name>
</gene>
<evidence type="ECO:0000256" key="5">
    <source>
        <dbReference type="ARBA" id="ARBA00022777"/>
    </source>
</evidence>
<dbReference type="Proteomes" id="UP000292120">
    <property type="component" value="Unassembled WGS sequence"/>
</dbReference>
<protein>
    <recommendedName>
        <fullName evidence="2">histidine kinase</fullName>
        <ecNumber evidence="2">2.7.13.3</ecNumber>
    </recommendedName>
</protein>
<feature type="transmembrane region" description="Helical" evidence="8">
    <location>
        <begin position="177"/>
        <end position="194"/>
    </location>
</feature>
<evidence type="ECO:0000256" key="8">
    <source>
        <dbReference type="SAM" id="Phobius"/>
    </source>
</evidence>
<dbReference type="Pfam" id="PF00512">
    <property type="entry name" value="HisKA"/>
    <property type="match status" value="1"/>
</dbReference>
<dbReference type="EC" id="2.7.13.3" evidence="2"/>
<keyword evidence="4" id="KW-0808">Transferase</keyword>